<name>A0A5B7JMB4_PORTR</name>
<accession>A0A5B7JMB4</accession>
<proteinExistence type="predicted"/>
<evidence type="ECO:0000313" key="1">
    <source>
        <dbReference type="EMBL" id="MPC97930.1"/>
    </source>
</evidence>
<dbReference type="EMBL" id="VSRR010112092">
    <property type="protein sequence ID" value="MPC97930.1"/>
    <property type="molecule type" value="Genomic_DNA"/>
</dbReference>
<organism evidence="1 2">
    <name type="scientific">Portunus trituberculatus</name>
    <name type="common">Swimming crab</name>
    <name type="synonym">Neptunus trituberculatus</name>
    <dbReference type="NCBI Taxonomy" id="210409"/>
    <lineage>
        <taxon>Eukaryota</taxon>
        <taxon>Metazoa</taxon>
        <taxon>Ecdysozoa</taxon>
        <taxon>Arthropoda</taxon>
        <taxon>Crustacea</taxon>
        <taxon>Multicrustacea</taxon>
        <taxon>Malacostraca</taxon>
        <taxon>Eumalacostraca</taxon>
        <taxon>Eucarida</taxon>
        <taxon>Decapoda</taxon>
        <taxon>Pleocyemata</taxon>
        <taxon>Brachyura</taxon>
        <taxon>Eubrachyura</taxon>
        <taxon>Portunoidea</taxon>
        <taxon>Portunidae</taxon>
        <taxon>Portuninae</taxon>
        <taxon>Portunus</taxon>
    </lineage>
</organism>
<dbReference type="AlphaFoldDB" id="A0A5B7JMB4"/>
<gene>
    <name evidence="1" type="ORF">E2C01_093275</name>
</gene>
<keyword evidence="2" id="KW-1185">Reference proteome</keyword>
<reference evidence="1 2" key="1">
    <citation type="submission" date="2019-05" db="EMBL/GenBank/DDBJ databases">
        <title>Another draft genome of Portunus trituberculatus and its Hox gene families provides insights of decapod evolution.</title>
        <authorList>
            <person name="Jeong J.-H."/>
            <person name="Song I."/>
            <person name="Kim S."/>
            <person name="Choi T."/>
            <person name="Kim D."/>
            <person name="Ryu S."/>
            <person name="Kim W."/>
        </authorList>
    </citation>
    <scope>NUCLEOTIDE SEQUENCE [LARGE SCALE GENOMIC DNA]</scope>
    <source>
        <tissue evidence="1">Muscle</tissue>
    </source>
</reference>
<dbReference type="Proteomes" id="UP000324222">
    <property type="component" value="Unassembled WGS sequence"/>
</dbReference>
<comment type="caution">
    <text evidence="1">The sequence shown here is derived from an EMBL/GenBank/DDBJ whole genome shotgun (WGS) entry which is preliminary data.</text>
</comment>
<evidence type="ECO:0000313" key="2">
    <source>
        <dbReference type="Proteomes" id="UP000324222"/>
    </source>
</evidence>
<protein>
    <submittedName>
        <fullName evidence="1">Uncharacterized protein</fullName>
    </submittedName>
</protein>
<sequence>MMQVVLRELGHKRVEMTGREWMVVLLGLCGDTDERMIETVKEFLERMRCRYKGLTQKKLSHVALRSRSRYKGLFFLCAFFCRLQELPIQRPGSGVIPSRLQYQDQDQDKKKFCVTCSIKIKINNHNNKATQGIMAEFVEFRIEETIPEVEEMERLGILASKEVK</sequence>